<dbReference type="Proteomes" id="UP000310708">
    <property type="component" value="Unassembled WGS sequence"/>
</dbReference>
<dbReference type="Proteomes" id="UP000310685">
    <property type="component" value="Unassembled WGS sequence"/>
</dbReference>
<evidence type="ECO:0000256" key="3">
    <source>
        <dbReference type="ARBA" id="ARBA00022989"/>
    </source>
</evidence>
<dbReference type="GO" id="GO:0005886">
    <property type="term" value="C:plasma membrane"/>
    <property type="evidence" value="ECO:0007669"/>
    <property type="project" value="TreeGrafter"/>
</dbReference>
<keyword evidence="2 5" id="KW-0812">Transmembrane</keyword>
<evidence type="ECO:0000256" key="1">
    <source>
        <dbReference type="ARBA" id="ARBA00004141"/>
    </source>
</evidence>
<evidence type="ECO:0000313" key="8">
    <source>
        <dbReference type="EMBL" id="TIC67672.1"/>
    </source>
</evidence>
<keyword evidence="6" id="KW-0732">Signal</keyword>
<reference evidence="9 10" key="1">
    <citation type="submission" date="2019-03" db="EMBL/GenBank/DDBJ databases">
        <title>Sequencing 25 genomes of Wallemia mellicola.</title>
        <authorList>
            <person name="Gostincar C."/>
        </authorList>
    </citation>
    <scope>NUCLEOTIDE SEQUENCE [LARGE SCALE GENOMIC DNA]</scope>
    <source>
        <strain evidence="7 9">EXF-6152</strain>
        <strain evidence="8 10">EXF-757</strain>
    </source>
</reference>
<evidence type="ECO:0000313" key="7">
    <source>
        <dbReference type="EMBL" id="TIB81016.1"/>
    </source>
</evidence>
<feature type="transmembrane region" description="Helical" evidence="5">
    <location>
        <begin position="364"/>
        <end position="384"/>
    </location>
</feature>
<organism evidence="8 10">
    <name type="scientific">Wallemia mellicola</name>
    <dbReference type="NCBI Taxonomy" id="1708541"/>
    <lineage>
        <taxon>Eukaryota</taxon>
        <taxon>Fungi</taxon>
        <taxon>Dikarya</taxon>
        <taxon>Basidiomycota</taxon>
        <taxon>Wallemiomycotina</taxon>
        <taxon>Wallemiomycetes</taxon>
        <taxon>Wallemiales</taxon>
        <taxon>Wallemiaceae</taxon>
        <taxon>Wallemia</taxon>
    </lineage>
</organism>
<feature type="transmembrane region" description="Helical" evidence="5">
    <location>
        <begin position="185"/>
        <end position="208"/>
    </location>
</feature>
<comment type="caution">
    <text evidence="8">The sequence shown here is derived from an EMBL/GenBank/DDBJ whole genome shotgun (WGS) entry which is preliminary data.</text>
</comment>
<dbReference type="PANTHER" id="PTHR11040">
    <property type="entry name" value="ZINC/IRON TRANSPORTER"/>
    <property type="match status" value="1"/>
</dbReference>
<feature type="chain" id="PRO_5044609190" evidence="6">
    <location>
        <begin position="17"/>
        <end position="458"/>
    </location>
</feature>
<evidence type="ECO:0000313" key="9">
    <source>
        <dbReference type="Proteomes" id="UP000310685"/>
    </source>
</evidence>
<dbReference type="GO" id="GO:0005385">
    <property type="term" value="F:zinc ion transmembrane transporter activity"/>
    <property type="evidence" value="ECO:0007669"/>
    <property type="project" value="TreeGrafter"/>
</dbReference>
<dbReference type="PANTHER" id="PTHR11040:SF44">
    <property type="entry name" value="PROTEIN ZNTC-RELATED"/>
    <property type="match status" value="1"/>
</dbReference>
<keyword evidence="4 5" id="KW-0472">Membrane</keyword>
<dbReference type="EMBL" id="SPRX01000010">
    <property type="protein sequence ID" value="TIC67672.1"/>
    <property type="molecule type" value="Genomic_DNA"/>
</dbReference>
<evidence type="ECO:0000256" key="2">
    <source>
        <dbReference type="ARBA" id="ARBA00022692"/>
    </source>
</evidence>
<evidence type="ECO:0000313" key="10">
    <source>
        <dbReference type="Proteomes" id="UP000310708"/>
    </source>
</evidence>
<dbReference type="Pfam" id="PF02535">
    <property type="entry name" value="Zip"/>
    <property type="match status" value="1"/>
</dbReference>
<sequence length="458" mass="49522">MRFLLSVASLSLAVSAVVVNGNESTGPRGQGNCALREGTFECSNGARCNYDDAANAFQCEGGTDEEEDSLESQGPPGKSCHSHGSHWDCDDGSFCEFENNVWTCQGEGGETSETGGPNCIMHGNHFHCSGGSGEASAEQCENLDTGEYDKGLHIGAIFILLASSFFGVGLPVALAGWKDMSIFKWALFIVKHFGTGVILCTALIHLLFHAFVMFDNECLGELPYEPTAAAISLAGVYIIFLIDYLGMRYNSRKTRELAIAAGTLDNKQDIPENYSVHTTPEAAMKQLKWEVNLLECGIVFHSVMIGVSLGATGGSNFVPFLIAIVFHQDTTLSILRHYQLFEGLGLGSRICLLKFNKWNKVKKSLMIFWFSIITSIGIAIGIGVHNSYSPNSKSALLAIGILNAISAGILIYASLVEMIAADWFKDPEMRNSGFYKTTLGISMLLLGSLLMAVLGKWA</sequence>
<feature type="transmembrane region" description="Helical" evidence="5">
    <location>
        <begin position="228"/>
        <end position="246"/>
    </location>
</feature>
<proteinExistence type="predicted"/>
<evidence type="ECO:0000256" key="5">
    <source>
        <dbReference type="SAM" id="Phobius"/>
    </source>
</evidence>
<gene>
    <name evidence="8" type="ORF">E3Q01_01222</name>
    <name evidence="7" type="ORF">E3Q22_01530</name>
</gene>
<accession>A0A4T0M4N8</accession>
<dbReference type="InterPro" id="IPR003689">
    <property type="entry name" value="ZIP"/>
</dbReference>
<dbReference type="AlphaFoldDB" id="A0A4T0M4N8"/>
<evidence type="ECO:0000256" key="4">
    <source>
        <dbReference type="ARBA" id="ARBA00023136"/>
    </source>
</evidence>
<evidence type="ECO:0000256" key="6">
    <source>
        <dbReference type="SAM" id="SignalP"/>
    </source>
</evidence>
<feature type="transmembrane region" description="Helical" evidence="5">
    <location>
        <begin position="152"/>
        <end position="173"/>
    </location>
</feature>
<feature type="transmembrane region" description="Helical" evidence="5">
    <location>
        <begin position="396"/>
        <end position="421"/>
    </location>
</feature>
<comment type="subcellular location">
    <subcellularLocation>
        <location evidence="1">Membrane</location>
        <topology evidence="1">Multi-pass membrane protein</topology>
    </subcellularLocation>
</comment>
<feature type="signal peptide" evidence="6">
    <location>
        <begin position="1"/>
        <end position="16"/>
    </location>
</feature>
<keyword evidence="3 5" id="KW-1133">Transmembrane helix</keyword>
<protein>
    <submittedName>
        <fullName evidence="8">Zinc/iron permease</fullName>
    </submittedName>
</protein>
<name>A0A4T0M4N8_9BASI</name>
<dbReference type="EMBL" id="SPRC01000011">
    <property type="protein sequence ID" value="TIB81016.1"/>
    <property type="molecule type" value="Genomic_DNA"/>
</dbReference>
<feature type="transmembrane region" description="Helical" evidence="5">
    <location>
        <begin position="433"/>
        <end position="454"/>
    </location>
</feature>